<proteinExistence type="predicted"/>
<evidence type="ECO:0000256" key="1">
    <source>
        <dbReference type="SAM" id="Phobius"/>
    </source>
</evidence>
<feature type="transmembrane region" description="Helical" evidence="1">
    <location>
        <begin position="217"/>
        <end position="241"/>
    </location>
</feature>
<feature type="transmembrane region" description="Helical" evidence="1">
    <location>
        <begin position="173"/>
        <end position="196"/>
    </location>
</feature>
<keyword evidence="3" id="KW-1185">Reference proteome</keyword>
<accession>A0AAJ6AFG0</accession>
<keyword evidence="1" id="KW-0472">Membrane</keyword>
<evidence type="ECO:0000313" key="2">
    <source>
        <dbReference type="EMBL" id="WGH92301.1"/>
    </source>
</evidence>
<dbReference type="RefSeq" id="WP_279672618.1">
    <property type="nucleotide sequence ID" value="NZ_CP122561.1"/>
</dbReference>
<gene>
    <name evidence="2" type="ORF">QDX21_08185</name>
</gene>
<protein>
    <submittedName>
        <fullName evidence="2">GAP family protein</fullName>
    </submittedName>
</protein>
<dbReference type="InterPro" id="IPR021315">
    <property type="entry name" value="Gap/Sap"/>
</dbReference>
<name>A0AAJ6AFG0_9MICC</name>
<evidence type="ECO:0000313" key="3">
    <source>
        <dbReference type="Proteomes" id="UP001224674"/>
    </source>
</evidence>
<feature type="transmembrane region" description="Helical" evidence="1">
    <location>
        <begin position="43"/>
        <end position="68"/>
    </location>
</feature>
<dbReference type="EMBL" id="CP122566">
    <property type="protein sequence ID" value="WGH92301.1"/>
    <property type="molecule type" value="Genomic_DNA"/>
</dbReference>
<dbReference type="GeneID" id="83696417"/>
<sequence>MIDLTTAAQLIVLALVDSTSFGTLLIPIWLLTAPRRLRVSRVMAYLLTVAIAYFGIGLVLTLFAGAAVTRFEGVLDSSPFLIGQLVLGILLMLVSWAMDTKKARARAAVRAETGNGKLLSWRTRIMSGEGNTSLPLIALAASAVLLELATMLPYLAAIGIISTQPSHWPTPAFLLLGYCLVMILPAMVLLVARLVGHRRLVPVLQRWDSWLTRNAQSTTAWIIGIVGFLLAANAIAALGWVDIGA</sequence>
<reference evidence="2 3" key="1">
    <citation type="submission" date="2023-03" db="EMBL/GenBank/DDBJ databases">
        <title>Complete genome sequences of several Auritidibacter ignavus strains isolated from ear infections.</title>
        <authorList>
            <person name="Baehr T."/>
            <person name="Baumhoegger A.M."/>
        </authorList>
    </citation>
    <scope>NUCLEOTIDE SEQUENCE [LARGE SCALE GENOMIC DNA]</scope>
    <source>
        <strain evidence="2 3">BABAE-6</strain>
    </source>
</reference>
<feature type="transmembrane region" description="Helical" evidence="1">
    <location>
        <begin position="6"/>
        <end position="31"/>
    </location>
</feature>
<dbReference type="Proteomes" id="UP001224674">
    <property type="component" value="Chromosome"/>
</dbReference>
<dbReference type="Pfam" id="PF11139">
    <property type="entry name" value="SfLAP"/>
    <property type="match status" value="1"/>
</dbReference>
<keyword evidence="1" id="KW-0812">Transmembrane</keyword>
<keyword evidence="1" id="KW-1133">Transmembrane helix</keyword>
<dbReference type="AlphaFoldDB" id="A0AAJ6AFG0"/>
<feature type="transmembrane region" description="Helical" evidence="1">
    <location>
        <begin position="134"/>
        <end position="161"/>
    </location>
</feature>
<feature type="transmembrane region" description="Helical" evidence="1">
    <location>
        <begin position="80"/>
        <end position="98"/>
    </location>
</feature>
<organism evidence="2 3">
    <name type="scientific">Auritidibacter ignavus</name>
    <dbReference type="NCBI Taxonomy" id="678932"/>
    <lineage>
        <taxon>Bacteria</taxon>
        <taxon>Bacillati</taxon>
        <taxon>Actinomycetota</taxon>
        <taxon>Actinomycetes</taxon>
        <taxon>Micrococcales</taxon>
        <taxon>Micrococcaceae</taxon>
        <taxon>Auritidibacter</taxon>
    </lineage>
</organism>